<sequence length="1327" mass="146460">MRPPRKTTAPASKERKNQDHHHNNEHDTETTFTPTTDICQQLLDRYNKSSAPQHRHLIATAAATRSLLLSSSLPLTPLSYFAASVATLADSDLTLDADALSALTAFLAIVLPLLPENAIVASKAAEAVVVLVGVAEGRSDAVSNASARAVVKCLGVLLGFCNLEEWNSVKLGFETLLKFSIDRRPKVRKCAQDCVVQVFKSLKLHAVTSEAGKLVLSLFKGCMPFAVEISASGDTDSSKDEILSKPEHLDVVHMLTLLKHILPYLSVKVSLKITSQLHKVMNSHFSALTRHIFGVIKAVFETSKGEVVILVAENIMKSLESYISLGEKNPTDTVLYAATLLRSALDKLQAGEASKWIHNLPLIFGSIAGLLTSEASTAAQASDILKELINSHISGNLLTIDNKSVDDEVLRTMAANAIKSVCVIFENELSSCGGIPNEHILSVMSVLFHKLGEISYLYMKGTILKLGDMMKLACQSKFDTKHLQECIGSAVIAIGPEKILTLVPINPNAEDLTCSNVWLIPLLRDYVVGSSLQFFIEHIVPLAESFQQVSAKVFWRHYFIVISFAKAFIELVNQNRSVLGSSVSAGEFAAPPKMSEIEFGSKSYSKKKASRNIKVLVSCSEELLQALVDVFFGSTPEQRAYLKDTIACLASITDSSVTKRIFISLLEKYQLINDLDESGKQVIRTDDLRVQQQGNFTYSEKEAKRGLTVELASSLVEGASEDLISSILSLIKHTLQESNEDCQSEAYNTLSRMLEEHSWFRSSHVNELMDFLLGLKPPINITMLRSRFACFRILLVDTLQGSLDEENSKAFLVLNEVIITIKDSTEEARKAAYDMLIGINSALQESPFATSDGPYQKLVSMIMGYLSGSSPHITSGAVSALSILVHNNAEICLLVPDLVPSVLALLQTKAVEVIKAVLGFVKVLVLCHQAKDLQNILPDIVNEVVRWSSVSRHHFRAKACLILVTVILEILMRRCGSAQVKLVTPEKHLNFVKGILENRHGKASSKESSATDMEPEVLESSPRRMQLKRKREEPSIPSEEDGKVNSRFRKQGMKLVKKAGSHTADRRTEVSAVRLMRTELGGALADPLNENGKGSGDNEMGYVERTLGFRTWILDDRDLRLNSKGFNEYTRICIPIVGSRLKSLCHINLDGNRNCEFQIKLNMRVLIEIGGLLIMRRSRNPILFARTASGICGNSSSLGNSQNGAGQHRLVTVILQILMRSCGSAPVKLVTPEKHRNFVKGVLEVNCPFCFRFSRIRYRIQRKRKCEEPSIPSEEDGTVESRFRESGMKLVKMAGIRTADRRTKGQPRGNARNKRNFNGHPTTSGNT</sequence>
<comment type="caution">
    <text evidence="1">The sequence shown here is derived from an EMBL/GenBank/DDBJ whole genome shotgun (WGS) entry which is preliminary data.</text>
</comment>
<proteinExistence type="predicted"/>
<reference evidence="1" key="1">
    <citation type="submission" date="2022-02" db="EMBL/GenBank/DDBJ databases">
        <title>Plant Genome Project.</title>
        <authorList>
            <person name="Zhang R.-G."/>
        </authorList>
    </citation>
    <scope>NUCLEOTIDE SEQUENCE</scope>
    <source>
        <strain evidence="1">AT1</strain>
    </source>
</reference>
<keyword evidence="2" id="KW-1185">Reference proteome</keyword>
<name>A0ACC0PC45_RHOML</name>
<gene>
    <name evidence="1" type="ORF">RHMOL_Rhmol03G0023000</name>
</gene>
<evidence type="ECO:0000313" key="2">
    <source>
        <dbReference type="Proteomes" id="UP001062846"/>
    </source>
</evidence>
<organism evidence="1 2">
    <name type="scientific">Rhododendron molle</name>
    <name type="common">Chinese azalea</name>
    <name type="synonym">Azalea mollis</name>
    <dbReference type="NCBI Taxonomy" id="49168"/>
    <lineage>
        <taxon>Eukaryota</taxon>
        <taxon>Viridiplantae</taxon>
        <taxon>Streptophyta</taxon>
        <taxon>Embryophyta</taxon>
        <taxon>Tracheophyta</taxon>
        <taxon>Spermatophyta</taxon>
        <taxon>Magnoliopsida</taxon>
        <taxon>eudicotyledons</taxon>
        <taxon>Gunneridae</taxon>
        <taxon>Pentapetalae</taxon>
        <taxon>asterids</taxon>
        <taxon>Ericales</taxon>
        <taxon>Ericaceae</taxon>
        <taxon>Ericoideae</taxon>
        <taxon>Rhodoreae</taxon>
        <taxon>Rhododendron</taxon>
    </lineage>
</organism>
<dbReference type="Proteomes" id="UP001062846">
    <property type="component" value="Chromosome 3"/>
</dbReference>
<evidence type="ECO:0000313" key="1">
    <source>
        <dbReference type="EMBL" id="KAI8562283.1"/>
    </source>
</evidence>
<protein>
    <submittedName>
        <fullName evidence="1">Uncharacterized protein</fullName>
    </submittedName>
</protein>
<dbReference type="EMBL" id="CM046390">
    <property type="protein sequence ID" value="KAI8562283.1"/>
    <property type="molecule type" value="Genomic_DNA"/>
</dbReference>
<accession>A0ACC0PC45</accession>